<accession>A0AAT9J9B8</accession>
<reference evidence="1" key="1">
    <citation type="journal article" date="2024" name="Environ. Microbiol. Rep.">
        <title>Hiding in plain sight: The discovery of complete genomes of 11 hypothetical spindle-shaped viruses that putatively infect mesophilic ammonia-oxidizing archaea.</title>
        <authorList>
            <person name="Ni Y."/>
            <person name="Xu T."/>
            <person name="Yan S."/>
            <person name="Chen L."/>
            <person name="Wang Y."/>
        </authorList>
    </citation>
    <scope>NUCLEOTIDE SEQUENCE</scope>
    <source>
        <strain evidence="1">NMJ1</strain>
    </source>
</reference>
<evidence type="ECO:0000313" key="1">
    <source>
        <dbReference type="EMBL" id="DBA51819.1"/>
    </source>
</evidence>
<reference evidence="1" key="2">
    <citation type="submission" date="2024-03" db="EMBL/GenBank/DDBJ databases">
        <authorList>
            <person name="Ni Y."/>
            <person name="Xu T."/>
            <person name="Yan S."/>
            <person name="Chen L."/>
            <person name="Wang Y."/>
        </authorList>
    </citation>
    <scope>NUCLEOTIDE SEQUENCE</scope>
    <source>
        <strain evidence="1">NMJ1</strain>
    </source>
</reference>
<name>A0AAT9J9B8_9VIRU</name>
<dbReference type="EMBL" id="BK067785">
    <property type="protein sequence ID" value="DBA51819.1"/>
    <property type="molecule type" value="Genomic_DNA"/>
</dbReference>
<protein>
    <submittedName>
        <fullName evidence="1">ORF16</fullName>
    </submittedName>
</protein>
<proteinExistence type="predicted"/>
<sequence>MTLIETIQNQQSHNIKDIKTVKKAVVTMSGNMIYCRHYDTIIFAYDIESKLCEIVKDCSTTSNRQIKYLIEALNIDESQVTDLDKNHQKFSKWEFSGEFTQ</sequence>
<organism evidence="1">
    <name type="scientific">Nitrosopumilaceae spindle-shaped virus</name>
    <dbReference type="NCBI Taxonomy" id="3065433"/>
    <lineage>
        <taxon>Viruses</taxon>
    </lineage>
</organism>